<keyword evidence="2" id="KW-0238">DNA-binding</keyword>
<dbReference type="RefSeq" id="WP_149735523.1">
    <property type="nucleotide sequence ID" value="NZ_FQZD01000027.1"/>
</dbReference>
<keyword evidence="3" id="KW-0804">Transcription</keyword>
<evidence type="ECO:0000313" key="6">
    <source>
        <dbReference type="Proteomes" id="UP000322917"/>
    </source>
</evidence>
<dbReference type="GO" id="GO:0043565">
    <property type="term" value="F:sequence-specific DNA binding"/>
    <property type="evidence" value="ECO:0007669"/>
    <property type="project" value="InterPro"/>
</dbReference>
<evidence type="ECO:0000256" key="1">
    <source>
        <dbReference type="ARBA" id="ARBA00023015"/>
    </source>
</evidence>
<dbReference type="PANTHER" id="PTHR43280">
    <property type="entry name" value="ARAC-FAMILY TRANSCRIPTIONAL REGULATOR"/>
    <property type="match status" value="1"/>
</dbReference>
<reference evidence="5 6" key="1">
    <citation type="submission" date="2016-11" db="EMBL/GenBank/DDBJ databases">
        <authorList>
            <person name="Varghese N."/>
            <person name="Submissions S."/>
        </authorList>
    </citation>
    <scope>NUCLEOTIDE SEQUENCE [LARGE SCALE GENOMIC DNA]</scope>
    <source>
        <strain evidence="5 6">DSM 15287</strain>
    </source>
</reference>
<dbReference type="Gene3D" id="1.10.10.60">
    <property type="entry name" value="Homeodomain-like"/>
    <property type="match status" value="1"/>
</dbReference>
<keyword evidence="1" id="KW-0805">Transcription regulation</keyword>
<dbReference type="PROSITE" id="PS01124">
    <property type="entry name" value="HTH_ARAC_FAMILY_2"/>
    <property type="match status" value="1"/>
</dbReference>
<name>A0A1M6KFZ7_9FIRM</name>
<dbReference type="PRINTS" id="PR00032">
    <property type="entry name" value="HTHARAC"/>
</dbReference>
<protein>
    <submittedName>
        <fullName evidence="5">Transcriptional regulator, AraC family</fullName>
    </submittedName>
</protein>
<dbReference type="SMART" id="SM00342">
    <property type="entry name" value="HTH_ARAC"/>
    <property type="match status" value="1"/>
</dbReference>
<dbReference type="GO" id="GO:0003700">
    <property type="term" value="F:DNA-binding transcription factor activity"/>
    <property type="evidence" value="ECO:0007669"/>
    <property type="project" value="InterPro"/>
</dbReference>
<dbReference type="InterPro" id="IPR018060">
    <property type="entry name" value="HTH_AraC"/>
</dbReference>
<accession>A0A1M6KFZ7</accession>
<keyword evidence="6" id="KW-1185">Reference proteome</keyword>
<gene>
    <name evidence="5" type="ORF">SAMN02745170_02845</name>
</gene>
<dbReference type="OrthoDB" id="9809338at2"/>
<feature type="domain" description="HTH araC/xylS-type" evidence="4">
    <location>
        <begin position="195"/>
        <end position="296"/>
    </location>
</feature>
<evidence type="ECO:0000313" key="5">
    <source>
        <dbReference type="EMBL" id="SHJ57782.1"/>
    </source>
</evidence>
<dbReference type="Pfam" id="PF12833">
    <property type="entry name" value="HTH_18"/>
    <property type="match status" value="1"/>
</dbReference>
<organism evidence="5 6">
    <name type="scientific">Propionispora hippei DSM 15287</name>
    <dbReference type="NCBI Taxonomy" id="1123003"/>
    <lineage>
        <taxon>Bacteria</taxon>
        <taxon>Bacillati</taxon>
        <taxon>Bacillota</taxon>
        <taxon>Negativicutes</taxon>
        <taxon>Selenomonadales</taxon>
        <taxon>Sporomusaceae</taxon>
        <taxon>Propionispora</taxon>
    </lineage>
</organism>
<dbReference type="SUPFAM" id="SSF46689">
    <property type="entry name" value="Homeodomain-like"/>
    <property type="match status" value="1"/>
</dbReference>
<evidence type="ECO:0000259" key="4">
    <source>
        <dbReference type="PROSITE" id="PS01124"/>
    </source>
</evidence>
<dbReference type="InterPro" id="IPR020449">
    <property type="entry name" value="Tscrpt_reg_AraC-type_HTH"/>
</dbReference>
<proteinExistence type="predicted"/>
<dbReference type="Proteomes" id="UP000322917">
    <property type="component" value="Unassembled WGS sequence"/>
</dbReference>
<sequence>MEHFNSIQEFHKYMSWPPPEHPMFGLVSLASADIPHRGSSQPITTDFYIISLKYVISGKMAYGRTSIDFTRGSLLFYAPRQTIQWEDVALEKIGFVINIHEDYLRGHALAEKIKSYGFFSYTVNEALHLSPKEETIVTALYNNLAAEYNSHQDEHSKEIVLALLETLLKYAERFYKRQFIGRQELQRGLGQRFKETLAQYFATGKFNDLGTPSIDWIAKELAVSPRYLSDSLKAESGKTAIEHIHLYLIDEAKNLLLEPGTTVASVAYQLGFEYPQYFSRLFKKKVGVSPAEFRNHHMLQ</sequence>
<evidence type="ECO:0000256" key="3">
    <source>
        <dbReference type="ARBA" id="ARBA00023163"/>
    </source>
</evidence>
<dbReference type="AlphaFoldDB" id="A0A1M6KFZ7"/>
<evidence type="ECO:0000256" key="2">
    <source>
        <dbReference type="ARBA" id="ARBA00023125"/>
    </source>
</evidence>
<dbReference type="InterPro" id="IPR009057">
    <property type="entry name" value="Homeodomain-like_sf"/>
</dbReference>
<dbReference type="EMBL" id="FQZD01000027">
    <property type="protein sequence ID" value="SHJ57782.1"/>
    <property type="molecule type" value="Genomic_DNA"/>
</dbReference>
<dbReference type="PANTHER" id="PTHR43280:SF32">
    <property type="entry name" value="TRANSCRIPTIONAL REGULATORY PROTEIN"/>
    <property type="match status" value="1"/>
</dbReference>